<feature type="binding site" evidence="1">
    <location>
        <begin position="172"/>
        <end position="174"/>
    </location>
    <ligand>
        <name>FAD</name>
        <dbReference type="ChEBI" id="CHEBI:57692"/>
        <note>ligand shared between neighboring subunits</note>
    </ligand>
</feature>
<proteinExistence type="inferred from homology"/>
<dbReference type="InterPro" id="IPR003669">
    <property type="entry name" value="Thymidylate_synthase_ThyX"/>
</dbReference>
<dbReference type="GO" id="GO:0070402">
    <property type="term" value="F:NADPH binding"/>
    <property type="evidence" value="ECO:0007669"/>
    <property type="project" value="TreeGrafter"/>
</dbReference>
<feature type="active site" description="Involved in ionization of N3 of dUMP, leading to its activation" evidence="1">
    <location>
        <position position="183"/>
    </location>
</feature>
<dbReference type="Pfam" id="PF02511">
    <property type="entry name" value="Thy1"/>
    <property type="match status" value="1"/>
</dbReference>
<dbReference type="PROSITE" id="PS51331">
    <property type="entry name" value="THYX"/>
    <property type="match status" value="1"/>
</dbReference>
<evidence type="ECO:0000256" key="1">
    <source>
        <dbReference type="HAMAP-Rule" id="MF_01408"/>
    </source>
</evidence>
<dbReference type="PANTHER" id="PTHR34934">
    <property type="entry name" value="FLAVIN-DEPENDENT THYMIDYLATE SYNTHASE"/>
    <property type="match status" value="1"/>
</dbReference>
<feature type="binding site" evidence="1">
    <location>
        <position position="94"/>
    </location>
    <ligand>
        <name>FAD</name>
        <dbReference type="ChEBI" id="CHEBI:57692"/>
        <note>ligand shared between neighboring subunits</note>
    </ligand>
</feature>
<feature type="binding site" evidence="1">
    <location>
        <position position="62"/>
    </location>
    <ligand>
        <name>FAD</name>
        <dbReference type="ChEBI" id="CHEBI:57692"/>
        <note>ligand shared between neighboring subunits</note>
    </ligand>
</feature>
<dbReference type="GO" id="GO:0032259">
    <property type="term" value="P:methylation"/>
    <property type="evidence" value="ECO:0007669"/>
    <property type="project" value="UniProtKB-KW"/>
</dbReference>
<dbReference type="EMBL" id="NDHY01000005">
    <property type="protein sequence ID" value="RII00318.1"/>
    <property type="molecule type" value="Genomic_DNA"/>
</dbReference>
<dbReference type="Gene3D" id="3.30.1360.170">
    <property type="match status" value="1"/>
</dbReference>
<feature type="binding site" evidence="1">
    <location>
        <position position="178"/>
    </location>
    <ligand>
        <name>FAD</name>
        <dbReference type="ChEBI" id="CHEBI:57692"/>
        <note>ligand shared between neighboring subunits</note>
    </ligand>
</feature>
<name>A0A399FV93_UNCN2</name>
<feature type="binding site" evidence="1">
    <location>
        <begin position="86"/>
        <end position="88"/>
    </location>
    <ligand>
        <name>FAD</name>
        <dbReference type="ChEBI" id="CHEBI:57692"/>
        <note>ligand shared between neighboring subunits</note>
    </ligand>
</feature>
<sequence>MAKVNLNVKLLEVTQNAIAVIYTACRQCYSAKFAGDIFEEGDKNLDKQVEFVKKIVKSGHESPLEHVKFTFAIEGVSRALTHQLVRHRIASFSQQSQRYVKEAEFDYIIPPSIETDKTLKKEFIKIINEIQASYNKILKRFSEKGKTGEAANEDARFMLPQAVETKIVVTMNCRELLHFFKQRCCARAQWEIRDLAEEMLKTCRSYLPAIFVNAGAKCISLDYCPEEEFSCGRMETKEIECNQKKS</sequence>
<dbReference type="InterPro" id="IPR036098">
    <property type="entry name" value="Thymidylate_synthase_ThyX_sf"/>
</dbReference>
<dbReference type="GO" id="GO:0050660">
    <property type="term" value="F:flavin adenine dinucleotide binding"/>
    <property type="evidence" value="ECO:0007669"/>
    <property type="project" value="UniProtKB-UniRule"/>
</dbReference>
<feature type="binding site" evidence="1">
    <location>
        <begin position="83"/>
        <end position="86"/>
    </location>
    <ligand>
        <name>dUMP</name>
        <dbReference type="ChEBI" id="CHEBI:246422"/>
        <note>ligand shared between dimeric partners</note>
    </ligand>
</feature>
<evidence type="ECO:0000313" key="2">
    <source>
        <dbReference type="EMBL" id="RII00318.1"/>
    </source>
</evidence>
<dbReference type="GO" id="GO:0050797">
    <property type="term" value="F:thymidylate synthase (FAD) activity"/>
    <property type="evidence" value="ECO:0007669"/>
    <property type="project" value="UniProtKB-UniRule"/>
</dbReference>
<keyword evidence="1" id="KW-0274">FAD</keyword>
<feature type="binding site" description="in other chain" evidence="1">
    <location>
        <begin position="94"/>
        <end position="98"/>
    </location>
    <ligand>
        <name>dUMP</name>
        <dbReference type="ChEBI" id="CHEBI:246422"/>
        <note>ligand shared between dimeric partners</note>
    </ligand>
</feature>
<evidence type="ECO:0000313" key="3">
    <source>
        <dbReference type="Proteomes" id="UP000266287"/>
    </source>
</evidence>
<dbReference type="GO" id="GO:0006235">
    <property type="term" value="P:dTTP biosynthetic process"/>
    <property type="evidence" value="ECO:0007669"/>
    <property type="project" value="UniProtKB-UniRule"/>
</dbReference>
<dbReference type="EC" id="2.1.1.148" evidence="1"/>
<dbReference type="GO" id="GO:0004799">
    <property type="term" value="F:thymidylate synthase activity"/>
    <property type="evidence" value="ECO:0007669"/>
    <property type="project" value="TreeGrafter"/>
</dbReference>
<accession>A0A399FV93</accession>
<comment type="function">
    <text evidence="1">Catalyzes the reductive methylation of 2'-deoxyuridine-5'-monophosphate (dUMP) to 2'-deoxythymidine-5'-monophosphate (dTMP) while utilizing 5,10-methylenetetrahydrofolate (mTHF) as the methyl donor, and NADPH and FADH(2) as the reductant.</text>
</comment>
<keyword evidence="1 2" id="KW-0489">Methyltransferase</keyword>
<dbReference type="NCBIfam" id="TIGR02170">
    <property type="entry name" value="thyX"/>
    <property type="match status" value="1"/>
</dbReference>
<comment type="similarity">
    <text evidence="1">Belongs to the thymidylate synthase ThyX family.</text>
</comment>
<dbReference type="GO" id="GO:0006231">
    <property type="term" value="P:dTMP biosynthetic process"/>
    <property type="evidence" value="ECO:0007669"/>
    <property type="project" value="UniProtKB-UniRule"/>
</dbReference>
<keyword evidence="1" id="KW-0545">Nucleotide biosynthesis</keyword>
<comment type="cofactor">
    <cofactor evidence="1">
        <name>FAD</name>
        <dbReference type="ChEBI" id="CHEBI:57692"/>
    </cofactor>
    <text evidence="1">Binds 4 FAD per tetramer. Each FAD binding site is formed by three monomers.</text>
</comment>
<gene>
    <name evidence="1" type="primary">thyX</name>
    <name evidence="2" type="ORF">B9J77_03010</name>
</gene>
<dbReference type="CDD" id="cd20175">
    <property type="entry name" value="ThyX"/>
    <property type="match status" value="1"/>
</dbReference>
<dbReference type="AlphaFoldDB" id="A0A399FV93"/>
<protein>
    <recommendedName>
        <fullName evidence="1">Flavin-dependent thymidylate synthase</fullName>
        <shortName evidence="1">FDTS</shortName>
        <ecNumber evidence="1">2.1.1.148</ecNumber>
    </recommendedName>
    <alternativeName>
        <fullName evidence="1">FAD-dependent thymidylate synthase</fullName>
    </alternativeName>
    <alternativeName>
        <fullName evidence="1">Thymidylate synthase ThyX</fullName>
        <shortName evidence="1">TS</shortName>
        <shortName evidence="1">TSase</shortName>
    </alternativeName>
</protein>
<keyword evidence="1 2" id="KW-0808">Transferase</keyword>
<dbReference type="PANTHER" id="PTHR34934:SF1">
    <property type="entry name" value="FLAVIN-DEPENDENT THYMIDYLATE SYNTHASE"/>
    <property type="match status" value="1"/>
</dbReference>
<feature type="binding site" evidence="1">
    <location>
        <position position="183"/>
    </location>
    <ligand>
        <name>dUMP</name>
        <dbReference type="ChEBI" id="CHEBI:246422"/>
        <note>ligand shared between dimeric partners</note>
    </ligand>
</feature>
<dbReference type="HAMAP" id="MF_01408">
    <property type="entry name" value="ThyX"/>
    <property type="match status" value="1"/>
</dbReference>
<dbReference type="Proteomes" id="UP000266287">
    <property type="component" value="Unassembled WGS sequence"/>
</dbReference>
<organism evidence="2 3">
    <name type="scientific">candidate division NPL-UPA2 bacterium Unc8</name>
    <dbReference type="NCBI Taxonomy" id="1980939"/>
    <lineage>
        <taxon>Bacteria</taxon>
    </lineage>
</organism>
<keyword evidence="1" id="KW-0521">NADP</keyword>
<dbReference type="UniPathway" id="UPA00575"/>
<dbReference type="SUPFAM" id="SSF69796">
    <property type="entry name" value="Thymidylate synthase-complementing protein Thy1"/>
    <property type="match status" value="1"/>
</dbReference>
<keyword evidence="1" id="KW-0285">Flavoprotein</keyword>
<comment type="subunit">
    <text evidence="1">Homotetramer.</text>
</comment>
<feature type="binding site" description="in other chain" evidence="1">
    <location>
        <position position="156"/>
    </location>
    <ligand>
        <name>dUMP</name>
        <dbReference type="ChEBI" id="CHEBI:246422"/>
        <note>ligand shared between dimeric partners</note>
    </ligand>
</feature>
<comment type="catalytic activity">
    <reaction evidence="1">
        <text>dUMP + (6R)-5,10-methylene-5,6,7,8-tetrahydrofolate + NADPH + H(+) = dTMP + (6S)-5,6,7,8-tetrahydrofolate + NADP(+)</text>
        <dbReference type="Rhea" id="RHEA:29043"/>
        <dbReference type="ChEBI" id="CHEBI:15378"/>
        <dbReference type="ChEBI" id="CHEBI:15636"/>
        <dbReference type="ChEBI" id="CHEBI:57453"/>
        <dbReference type="ChEBI" id="CHEBI:57783"/>
        <dbReference type="ChEBI" id="CHEBI:58349"/>
        <dbReference type="ChEBI" id="CHEBI:63528"/>
        <dbReference type="ChEBI" id="CHEBI:246422"/>
        <dbReference type="EC" id="2.1.1.148"/>
    </reaction>
</comment>
<comment type="pathway">
    <text evidence="1">Pyrimidine metabolism; dTTP biosynthesis.</text>
</comment>
<reference evidence="2 3" key="1">
    <citation type="submission" date="2018-08" db="EMBL/GenBank/DDBJ databases">
        <title>Draft genome of candidate division NPL-UPA2 bacterium Unc8 that adapted to ultra-basic serpentinizing groundwater.</title>
        <authorList>
            <person name="Ishii S."/>
            <person name="Suzuki S."/>
            <person name="Nealson K.H."/>
        </authorList>
    </citation>
    <scope>NUCLEOTIDE SEQUENCE [LARGE SCALE GENOMIC DNA]</scope>
    <source>
        <strain evidence="2">Unc8</strain>
    </source>
</reference>
<comment type="caution">
    <text evidence="2">The sequence shown here is derived from an EMBL/GenBank/DDBJ whole genome shotgun (WGS) entry which is preliminary data.</text>
</comment>